<gene>
    <name evidence="1" type="ORF">GCM10017774_77370</name>
</gene>
<evidence type="ECO:0000313" key="2">
    <source>
        <dbReference type="Proteomes" id="UP000605568"/>
    </source>
</evidence>
<keyword evidence="2" id="KW-1185">Reference proteome</keyword>
<organism evidence="1 2">
    <name type="scientific">Lentzea cavernae</name>
    <dbReference type="NCBI Taxonomy" id="2020703"/>
    <lineage>
        <taxon>Bacteria</taxon>
        <taxon>Bacillati</taxon>
        <taxon>Actinomycetota</taxon>
        <taxon>Actinomycetes</taxon>
        <taxon>Pseudonocardiales</taxon>
        <taxon>Pseudonocardiaceae</taxon>
        <taxon>Lentzea</taxon>
    </lineage>
</organism>
<dbReference type="EMBL" id="BNAR01000018">
    <property type="protein sequence ID" value="GHH57594.1"/>
    <property type="molecule type" value="Genomic_DNA"/>
</dbReference>
<name>A0ABQ3MRK0_9PSEU</name>
<dbReference type="Proteomes" id="UP000605568">
    <property type="component" value="Unassembled WGS sequence"/>
</dbReference>
<comment type="caution">
    <text evidence="1">The sequence shown here is derived from an EMBL/GenBank/DDBJ whole genome shotgun (WGS) entry which is preliminary data.</text>
</comment>
<accession>A0ABQ3MRK0</accession>
<proteinExistence type="predicted"/>
<reference evidence="2" key="1">
    <citation type="journal article" date="2019" name="Int. J. Syst. Evol. Microbiol.">
        <title>The Global Catalogue of Microorganisms (GCM) 10K type strain sequencing project: providing services to taxonomists for standard genome sequencing and annotation.</title>
        <authorList>
            <consortium name="The Broad Institute Genomics Platform"/>
            <consortium name="The Broad Institute Genome Sequencing Center for Infectious Disease"/>
            <person name="Wu L."/>
            <person name="Ma J."/>
        </authorList>
    </citation>
    <scope>NUCLEOTIDE SEQUENCE [LARGE SCALE GENOMIC DNA]</scope>
    <source>
        <strain evidence="2">CGMCC 4.7367</strain>
    </source>
</reference>
<protein>
    <submittedName>
        <fullName evidence="1">Uncharacterized protein</fullName>
    </submittedName>
</protein>
<sequence>MAADYHREETTTTTVRLVAKAPLDGTADVYQMLIHARLELNEHLGNGRTDGDPGYGRIWLEPVGSEGDSDAGIAVRFDKSVTRATGGTLSSGGATRAH</sequence>
<dbReference type="RefSeq" id="WP_191304376.1">
    <property type="nucleotide sequence ID" value="NZ_BNAR01000018.1"/>
</dbReference>
<evidence type="ECO:0000313" key="1">
    <source>
        <dbReference type="EMBL" id="GHH57594.1"/>
    </source>
</evidence>